<keyword evidence="1" id="KW-1133">Transmembrane helix</keyword>
<evidence type="ECO:0000256" key="1">
    <source>
        <dbReference type="SAM" id="Phobius"/>
    </source>
</evidence>
<dbReference type="EMBL" id="HBUF01294744">
    <property type="protein sequence ID" value="CAG6689951.1"/>
    <property type="molecule type" value="Transcribed_RNA"/>
</dbReference>
<keyword evidence="1" id="KW-0812">Transmembrane</keyword>
<dbReference type="AlphaFoldDB" id="A0A8D8TR84"/>
<evidence type="ECO:0000313" key="2">
    <source>
        <dbReference type="EMBL" id="CAG6689951.1"/>
    </source>
</evidence>
<feature type="transmembrane region" description="Helical" evidence="1">
    <location>
        <begin position="27"/>
        <end position="52"/>
    </location>
</feature>
<protein>
    <submittedName>
        <fullName evidence="2">Uncharacterized protein</fullName>
    </submittedName>
</protein>
<organism evidence="2">
    <name type="scientific">Cacopsylla melanoneura</name>
    <dbReference type="NCBI Taxonomy" id="428564"/>
    <lineage>
        <taxon>Eukaryota</taxon>
        <taxon>Metazoa</taxon>
        <taxon>Ecdysozoa</taxon>
        <taxon>Arthropoda</taxon>
        <taxon>Hexapoda</taxon>
        <taxon>Insecta</taxon>
        <taxon>Pterygota</taxon>
        <taxon>Neoptera</taxon>
        <taxon>Paraneoptera</taxon>
        <taxon>Hemiptera</taxon>
        <taxon>Sternorrhyncha</taxon>
        <taxon>Psylloidea</taxon>
        <taxon>Psyllidae</taxon>
        <taxon>Psyllinae</taxon>
        <taxon>Cacopsylla</taxon>
    </lineage>
</organism>
<reference evidence="2" key="1">
    <citation type="submission" date="2021-05" db="EMBL/GenBank/DDBJ databases">
        <authorList>
            <person name="Alioto T."/>
            <person name="Alioto T."/>
            <person name="Gomez Garrido J."/>
        </authorList>
    </citation>
    <scope>NUCLEOTIDE SEQUENCE</scope>
</reference>
<accession>A0A8D8TR84</accession>
<keyword evidence="1" id="KW-0472">Membrane</keyword>
<proteinExistence type="predicted"/>
<name>A0A8D8TR84_9HEMI</name>
<sequence length="127" mass="15519">MYINSYNMRPLNSEYHSFYEKVYLKYVYLPIIIGIHLHFIGKHIPWGLYHILRAWYNRRSRTKGAYLYFRLLRPGFRNFHKVPVKKTPLCTPYYCTKNLVLLFEKYLCFFIYKTFLKIAKPRSGSFL</sequence>